<protein>
    <submittedName>
        <fullName evidence="1">Alpha-ketoglutarate decarboxylase</fullName>
    </submittedName>
</protein>
<sequence>MFIGFVTIFQVICHAQSSNSDSNFFGRVRYGGSLGMGFFNGGFNINVSPSAIYPVTNEFSAGASLNFNYAEFDDEKLLAYGGSILSLYNPIPQIQLSAEFEQLRINRSLEAVPYTLEDNYWLPALFLGVGYSTYNVTFGLRYDLLYNDNKSIYGNALMPFVRVYF</sequence>
<organism evidence="1 2">
    <name type="scientific">Maribacter cobaltidurans</name>
    <dbReference type="NCBI Taxonomy" id="1178778"/>
    <lineage>
        <taxon>Bacteria</taxon>
        <taxon>Pseudomonadati</taxon>
        <taxon>Bacteroidota</taxon>
        <taxon>Flavobacteriia</taxon>
        <taxon>Flavobacteriales</taxon>
        <taxon>Flavobacteriaceae</taxon>
        <taxon>Maribacter</taxon>
    </lineage>
</organism>
<gene>
    <name evidence="1" type="ORF">CJ263_04485</name>
</gene>
<dbReference type="OrthoDB" id="1160493at2"/>
<dbReference type="AlphaFoldDB" id="A0A223VB40"/>
<dbReference type="EMBL" id="CP022957">
    <property type="protein sequence ID" value="ASV32556.1"/>
    <property type="molecule type" value="Genomic_DNA"/>
</dbReference>
<proteinExistence type="predicted"/>
<name>A0A223VB40_9FLAO</name>
<accession>A0A223VB40</accession>
<keyword evidence="2" id="KW-1185">Reference proteome</keyword>
<reference evidence="1 2" key="1">
    <citation type="submission" date="2017-08" db="EMBL/GenBank/DDBJ databases">
        <title>The complete genome sequence of Maribacter sp. B1, isolated from deep-sea sediment.</title>
        <authorList>
            <person name="Wu Y.-H."/>
            <person name="Cheng H."/>
            <person name="Xu X.-W."/>
        </authorList>
    </citation>
    <scope>NUCLEOTIDE SEQUENCE [LARGE SCALE GENOMIC DNA]</scope>
    <source>
        <strain evidence="1 2">B1</strain>
    </source>
</reference>
<evidence type="ECO:0000313" key="1">
    <source>
        <dbReference type="EMBL" id="ASV32556.1"/>
    </source>
</evidence>
<dbReference type="KEGG" id="marb:CJ263_04485"/>
<evidence type="ECO:0000313" key="2">
    <source>
        <dbReference type="Proteomes" id="UP000215244"/>
    </source>
</evidence>
<dbReference type="Proteomes" id="UP000215244">
    <property type="component" value="Chromosome"/>
</dbReference>